<evidence type="ECO:0000256" key="5">
    <source>
        <dbReference type="ARBA" id="ARBA00022598"/>
    </source>
</evidence>
<feature type="binding site" evidence="12">
    <location>
        <position position="274"/>
    </location>
    <ligand>
        <name>Zn(2+)</name>
        <dbReference type="ChEBI" id="CHEBI:29105"/>
    </ligand>
</feature>
<feature type="binding site" evidence="12">
    <location>
        <position position="310"/>
    </location>
    <ligand>
        <name>ATP</name>
        <dbReference type="ChEBI" id="CHEBI:30616"/>
    </ligand>
</feature>
<proteinExistence type="inferred from homology"/>
<evidence type="ECO:0000256" key="8">
    <source>
        <dbReference type="ARBA" id="ARBA00022833"/>
    </source>
</evidence>
<dbReference type="PANTHER" id="PTHR10890:SF3">
    <property type="entry name" value="CYSTEINE--TRNA LIGASE, CYTOPLASMIC"/>
    <property type="match status" value="1"/>
</dbReference>
<dbReference type="Proteomes" id="UP000541810">
    <property type="component" value="Unassembled WGS sequence"/>
</dbReference>
<dbReference type="SMART" id="SM00840">
    <property type="entry name" value="DALR_2"/>
    <property type="match status" value="1"/>
</dbReference>
<evidence type="ECO:0000256" key="7">
    <source>
        <dbReference type="ARBA" id="ARBA00022741"/>
    </source>
</evidence>
<keyword evidence="8 12" id="KW-0862">Zinc</keyword>
<keyword evidence="7 12" id="KW-0547">Nucleotide-binding</keyword>
<evidence type="ECO:0000256" key="2">
    <source>
        <dbReference type="ARBA" id="ARBA00005594"/>
    </source>
</evidence>
<dbReference type="HAMAP" id="MF_00041">
    <property type="entry name" value="Cys_tRNA_synth"/>
    <property type="match status" value="1"/>
</dbReference>
<dbReference type="InterPro" id="IPR015803">
    <property type="entry name" value="Cys-tRNA-ligase"/>
</dbReference>
<feature type="binding site" evidence="12">
    <location>
        <position position="278"/>
    </location>
    <ligand>
        <name>Zn(2+)</name>
        <dbReference type="ChEBI" id="CHEBI:29105"/>
    </ligand>
</feature>
<dbReference type="Pfam" id="PF09190">
    <property type="entry name" value="DALR_2"/>
    <property type="match status" value="1"/>
</dbReference>
<dbReference type="InterPro" id="IPR032678">
    <property type="entry name" value="tRNA-synt_1_cat_dom"/>
</dbReference>
<keyword evidence="15" id="KW-1185">Reference proteome</keyword>
<feature type="binding site" evidence="12">
    <location>
        <position position="30"/>
    </location>
    <ligand>
        <name>Zn(2+)</name>
        <dbReference type="ChEBI" id="CHEBI:29105"/>
    </ligand>
</feature>
<dbReference type="EMBL" id="JACHGY010000001">
    <property type="protein sequence ID" value="MBB6430915.1"/>
    <property type="molecule type" value="Genomic_DNA"/>
</dbReference>
<evidence type="ECO:0000313" key="15">
    <source>
        <dbReference type="Proteomes" id="UP000541810"/>
    </source>
</evidence>
<keyword evidence="10 12" id="KW-0648">Protein biosynthesis</keyword>
<gene>
    <name evidence="12" type="primary">cysS</name>
    <name evidence="14" type="ORF">HNQ40_002721</name>
</gene>
<organism evidence="14 15">
    <name type="scientific">Algisphaera agarilytica</name>
    <dbReference type="NCBI Taxonomy" id="1385975"/>
    <lineage>
        <taxon>Bacteria</taxon>
        <taxon>Pseudomonadati</taxon>
        <taxon>Planctomycetota</taxon>
        <taxon>Phycisphaerae</taxon>
        <taxon>Phycisphaerales</taxon>
        <taxon>Phycisphaeraceae</taxon>
        <taxon>Algisphaera</taxon>
    </lineage>
</organism>
<dbReference type="EC" id="6.1.1.16" evidence="12"/>
<comment type="caution">
    <text evidence="14">The sequence shown here is derived from an EMBL/GenBank/DDBJ whole genome shotgun (WGS) entry which is preliminary data.</text>
</comment>
<keyword evidence="5 12" id="KW-0436">Ligase</keyword>
<evidence type="ECO:0000256" key="4">
    <source>
        <dbReference type="ARBA" id="ARBA00022490"/>
    </source>
</evidence>
<evidence type="ECO:0000256" key="12">
    <source>
        <dbReference type="HAMAP-Rule" id="MF_00041"/>
    </source>
</evidence>
<comment type="subunit">
    <text evidence="3 12">Monomer.</text>
</comment>
<dbReference type="PANTHER" id="PTHR10890">
    <property type="entry name" value="CYSTEINYL-TRNA SYNTHETASE"/>
    <property type="match status" value="1"/>
</dbReference>
<evidence type="ECO:0000256" key="3">
    <source>
        <dbReference type="ARBA" id="ARBA00011245"/>
    </source>
</evidence>
<dbReference type="GO" id="GO:0005524">
    <property type="term" value="F:ATP binding"/>
    <property type="evidence" value="ECO:0007669"/>
    <property type="project" value="UniProtKB-UniRule"/>
</dbReference>
<name>A0A7X0HAP1_9BACT</name>
<dbReference type="InterPro" id="IPR024909">
    <property type="entry name" value="Cys-tRNA/MSH_ligase"/>
</dbReference>
<dbReference type="GO" id="GO:0008270">
    <property type="term" value="F:zinc ion binding"/>
    <property type="evidence" value="ECO:0007669"/>
    <property type="project" value="UniProtKB-UniRule"/>
</dbReference>
<dbReference type="CDD" id="cd00672">
    <property type="entry name" value="CysRS_core"/>
    <property type="match status" value="1"/>
</dbReference>
<dbReference type="NCBIfam" id="TIGR00435">
    <property type="entry name" value="cysS"/>
    <property type="match status" value="1"/>
</dbReference>
<evidence type="ECO:0000256" key="1">
    <source>
        <dbReference type="ARBA" id="ARBA00004496"/>
    </source>
</evidence>
<evidence type="ECO:0000313" key="14">
    <source>
        <dbReference type="EMBL" id="MBB6430915.1"/>
    </source>
</evidence>
<keyword evidence="11 12" id="KW-0030">Aminoacyl-tRNA synthetase</keyword>
<accession>A0A7X0HAP1</accession>
<reference evidence="14 15" key="1">
    <citation type="submission" date="2020-08" db="EMBL/GenBank/DDBJ databases">
        <title>Genomic Encyclopedia of Type Strains, Phase IV (KMG-IV): sequencing the most valuable type-strain genomes for metagenomic binning, comparative biology and taxonomic classification.</title>
        <authorList>
            <person name="Goeker M."/>
        </authorList>
    </citation>
    <scope>NUCLEOTIDE SEQUENCE [LARGE SCALE GENOMIC DNA]</scope>
    <source>
        <strain evidence="14 15">DSM 103725</strain>
    </source>
</reference>
<dbReference type="InterPro" id="IPR015273">
    <property type="entry name" value="Cys-tRNA-synt_Ia_DALR"/>
</dbReference>
<dbReference type="GO" id="GO:0005829">
    <property type="term" value="C:cytosol"/>
    <property type="evidence" value="ECO:0007669"/>
    <property type="project" value="TreeGrafter"/>
</dbReference>
<evidence type="ECO:0000256" key="10">
    <source>
        <dbReference type="ARBA" id="ARBA00022917"/>
    </source>
</evidence>
<evidence type="ECO:0000259" key="13">
    <source>
        <dbReference type="SMART" id="SM00840"/>
    </source>
</evidence>
<protein>
    <recommendedName>
        <fullName evidence="12">Cysteine--tRNA ligase</fullName>
        <ecNumber evidence="12">6.1.1.16</ecNumber>
    </recommendedName>
    <alternativeName>
        <fullName evidence="12">Cysteinyl-tRNA synthetase</fullName>
        <shortName evidence="12">CysRS</shortName>
    </alternativeName>
</protein>
<dbReference type="InterPro" id="IPR009080">
    <property type="entry name" value="tRNAsynth_Ia_anticodon-bd"/>
</dbReference>
<dbReference type="GO" id="GO:0004817">
    <property type="term" value="F:cysteine-tRNA ligase activity"/>
    <property type="evidence" value="ECO:0007669"/>
    <property type="project" value="UniProtKB-UniRule"/>
</dbReference>
<comment type="cofactor">
    <cofactor evidence="12">
        <name>Zn(2+)</name>
        <dbReference type="ChEBI" id="CHEBI:29105"/>
    </cofactor>
    <text evidence="12">Binds 1 zinc ion per subunit.</text>
</comment>
<evidence type="ECO:0000256" key="11">
    <source>
        <dbReference type="ARBA" id="ARBA00023146"/>
    </source>
</evidence>
<dbReference type="SUPFAM" id="SSF47323">
    <property type="entry name" value="Anticodon-binding domain of a subclass of class I aminoacyl-tRNA synthetases"/>
    <property type="match status" value="1"/>
</dbReference>
<comment type="similarity">
    <text evidence="2 12">Belongs to the class-I aminoacyl-tRNA synthetase family.</text>
</comment>
<dbReference type="RefSeq" id="WP_184678408.1">
    <property type="nucleotide sequence ID" value="NZ_JACHGY010000001.1"/>
</dbReference>
<evidence type="ECO:0000256" key="9">
    <source>
        <dbReference type="ARBA" id="ARBA00022840"/>
    </source>
</evidence>
<dbReference type="InterPro" id="IPR014729">
    <property type="entry name" value="Rossmann-like_a/b/a_fold"/>
</dbReference>
<feature type="short sequence motif" description="'KMSKS' region" evidence="12">
    <location>
        <begin position="307"/>
        <end position="311"/>
    </location>
</feature>
<dbReference type="Pfam" id="PF01406">
    <property type="entry name" value="tRNA-synt_1e"/>
    <property type="match status" value="1"/>
</dbReference>
<dbReference type="PRINTS" id="PR00983">
    <property type="entry name" value="TRNASYNTHCYS"/>
</dbReference>
<keyword evidence="9 12" id="KW-0067">ATP-binding</keyword>
<evidence type="ECO:0000256" key="6">
    <source>
        <dbReference type="ARBA" id="ARBA00022723"/>
    </source>
</evidence>
<dbReference type="Gene3D" id="3.40.50.620">
    <property type="entry name" value="HUPs"/>
    <property type="match status" value="1"/>
</dbReference>
<dbReference type="Gene3D" id="1.20.120.1910">
    <property type="entry name" value="Cysteine-tRNA ligase, C-terminal anti-codon recognition domain"/>
    <property type="match status" value="1"/>
</dbReference>
<comment type="subcellular location">
    <subcellularLocation>
        <location evidence="1 12">Cytoplasm</location>
    </subcellularLocation>
</comment>
<feature type="domain" description="Cysteinyl-tRNA synthetase class Ia DALR" evidence="13">
    <location>
        <begin position="392"/>
        <end position="457"/>
    </location>
</feature>
<feature type="binding site" evidence="12">
    <location>
        <position position="248"/>
    </location>
    <ligand>
        <name>Zn(2+)</name>
        <dbReference type="ChEBI" id="CHEBI:29105"/>
    </ligand>
</feature>
<dbReference type="AlphaFoldDB" id="A0A7X0HAP1"/>
<feature type="short sequence motif" description="'HIGH' region" evidence="12">
    <location>
        <begin position="32"/>
        <end position="42"/>
    </location>
</feature>
<sequence length="504" mass="55291">MPDLRFYNTLTHQIEPFTPLEADRVSMYNCGPTVYDFAHIGNFKTFLFADVLRRFLELVGYDVHQVMNLTDVGHMTEDQLADGGGEDKMEVAAQRLAEAKKAGDAHASAIDNPNDPYQVAEFYIDAFIEDAQLLGMKIADEFPQNMPRATDFVPNMVSMVEQLVAKDHAYVAADGAVYYSVESFESYGILSGNSIHELKGGAGGRVVAENQAGKRHPADFLLWKPDDTHLMKWNSPYGTGYPGWHIECSAMARAVLKRDVIDIHTGGEDNIFPHHECEIAQSRGATGEEEFARFWMHSRHLMVEGTKMSKSKGNFFTVRQILDGRFTDRPVDPAVLRYEMIKANYRSQMNFTKRGLEDSAANVRKLREYAAALEAQAGEPADVGIAHPAVARFVDALADDLNIAGALASVFEYINENPAAGMSAEASAESLGVIRCFDQVLGVLPVADAAGDDEAWASEKAAALDAARADKDYAAADAIRGELQDAGYDVKTTKEGTVATKRLA</sequence>
<dbReference type="SUPFAM" id="SSF52374">
    <property type="entry name" value="Nucleotidylyl transferase"/>
    <property type="match status" value="1"/>
</dbReference>
<dbReference type="GO" id="GO:0006423">
    <property type="term" value="P:cysteinyl-tRNA aminoacylation"/>
    <property type="evidence" value="ECO:0007669"/>
    <property type="project" value="UniProtKB-UniRule"/>
</dbReference>
<keyword evidence="6 12" id="KW-0479">Metal-binding</keyword>
<comment type="catalytic activity">
    <reaction evidence="12">
        <text>tRNA(Cys) + L-cysteine + ATP = L-cysteinyl-tRNA(Cys) + AMP + diphosphate</text>
        <dbReference type="Rhea" id="RHEA:17773"/>
        <dbReference type="Rhea" id="RHEA-COMP:9661"/>
        <dbReference type="Rhea" id="RHEA-COMP:9679"/>
        <dbReference type="ChEBI" id="CHEBI:30616"/>
        <dbReference type="ChEBI" id="CHEBI:33019"/>
        <dbReference type="ChEBI" id="CHEBI:35235"/>
        <dbReference type="ChEBI" id="CHEBI:78442"/>
        <dbReference type="ChEBI" id="CHEBI:78517"/>
        <dbReference type="ChEBI" id="CHEBI:456215"/>
        <dbReference type="EC" id="6.1.1.16"/>
    </reaction>
</comment>
<keyword evidence="4 12" id="KW-0963">Cytoplasm</keyword>